<dbReference type="CDD" id="cd01109">
    <property type="entry name" value="HTH_YyaN"/>
    <property type="match status" value="1"/>
</dbReference>
<dbReference type="AlphaFoldDB" id="A0A098BID5"/>
<dbReference type="Gene3D" id="1.10.1660.10">
    <property type="match status" value="1"/>
</dbReference>
<feature type="domain" description="HTH merR-type" evidence="2">
    <location>
        <begin position="8"/>
        <end position="78"/>
    </location>
</feature>
<dbReference type="RefSeq" id="WP_080688550.1">
    <property type="nucleotide sequence ID" value="NZ_JAJNCM010000031.1"/>
</dbReference>
<reference evidence="3 4" key="1">
    <citation type="journal article" date="2014" name="Genome Announc.">
        <title>Draft Genome Sequence of Propane- and Butane-Oxidizing Actinobacterium Rhodococcus ruber IEGM 231.</title>
        <authorList>
            <person name="Ivshina I.B."/>
            <person name="Kuyukina M.S."/>
            <person name="Krivoruchko A.V."/>
            <person name="Barbe V."/>
            <person name="Fischer C."/>
        </authorList>
    </citation>
    <scope>NUCLEOTIDE SEQUENCE [LARGE SCALE GENOMIC DNA]</scope>
</reference>
<dbReference type="Pfam" id="PF13411">
    <property type="entry name" value="MerR_1"/>
    <property type="match status" value="1"/>
</dbReference>
<dbReference type="InterPro" id="IPR047057">
    <property type="entry name" value="MerR_fam"/>
</dbReference>
<evidence type="ECO:0000259" key="2">
    <source>
        <dbReference type="PROSITE" id="PS50937"/>
    </source>
</evidence>
<dbReference type="PROSITE" id="PS50937">
    <property type="entry name" value="HTH_MERR_2"/>
    <property type="match status" value="1"/>
</dbReference>
<dbReference type="EMBL" id="CCSD01000039">
    <property type="protein sequence ID" value="CDZ87476.1"/>
    <property type="molecule type" value="Genomic_DNA"/>
</dbReference>
<dbReference type="InterPro" id="IPR000551">
    <property type="entry name" value="MerR-type_HTH_dom"/>
</dbReference>
<dbReference type="GO" id="GO:0003700">
    <property type="term" value="F:DNA-binding transcription factor activity"/>
    <property type="evidence" value="ECO:0007669"/>
    <property type="project" value="InterPro"/>
</dbReference>
<proteinExistence type="predicted"/>
<dbReference type="OrthoDB" id="9802944at2"/>
<dbReference type="SUPFAM" id="SSF46955">
    <property type="entry name" value="Putative DNA-binding domain"/>
    <property type="match status" value="1"/>
</dbReference>
<gene>
    <name evidence="3" type="ORF">RHRU231_30004</name>
</gene>
<keyword evidence="1" id="KW-0238">DNA-binding</keyword>
<organism evidence="3 4">
    <name type="scientific">Rhodococcus ruber</name>
    <dbReference type="NCBI Taxonomy" id="1830"/>
    <lineage>
        <taxon>Bacteria</taxon>
        <taxon>Bacillati</taxon>
        <taxon>Actinomycetota</taxon>
        <taxon>Actinomycetes</taxon>
        <taxon>Mycobacteriales</taxon>
        <taxon>Nocardiaceae</taxon>
        <taxon>Rhodococcus</taxon>
    </lineage>
</organism>
<dbReference type="PANTHER" id="PTHR30204">
    <property type="entry name" value="REDOX-CYCLING DRUG-SENSING TRANSCRIPTIONAL ACTIVATOR SOXR"/>
    <property type="match status" value="1"/>
</dbReference>
<dbReference type="GO" id="GO:0003677">
    <property type="term" value="F:DNA binding"/>
    <property type="evidence" value="ECO:0007669"/>
    <property type="project" value="UniProtKB-KW"/>
</dbReference>
<dbReference type="InterPro" id="IPR009061">
    <property type="entry name" value="DNA-bd_dom_put_sf"/>
</dbReference>
<dbReference type="PANTHER" id="PTHR30204:SF98">
    <property type="entry name" value="HTH-TYPE TRANSCRIPTIONAL REGULATOR ADHR"/>
    <property type="match status" value="1"/>
</dbReference>
<evidence type="ECO:0000256" key="1">
    <source>
        <dbReference type="ARBA" id="ARBA00023125"/>
    </source>
</evidence>
<evidence type="ECO:0000313" key="3">
    <source>
        <dbReference type="EMBL" id="CDZ87476.1"/>
    </source>
</evidence>
<sequence length="162" mass="18061">MSDASGETLTIGGVAEAVGMSVHALRFYEREQLLVGPIERTPGGQRRYSAIDVDWLRICTRLRESGMPLAELKQFAALVREGPGNEAERLALLDAQRERVDQQIRALKQAREIIAWKTDVYEQHLRSGDIIGLWDPTVVHTAASQLKEEDHPSPEAPLPLGR</sequence>
<dbReference type="SMART" id="SM00422">
    <property type="entry name" value="HTH_MERR"/>
    <property type="match status" value="1"/>
</dbReference>
<accession>A0A098BID5</accession>
<dbReference type="Proteomes" id="UP000042997">
    <property type="component" value="Unassembled WGS sequence"/>
</dbReference>
<protein>
    <submittedName>
        <fullName evidence="3">Putative transcriptional regulator, MerR family</fullName>
    </submittedName>
</protein>
<evidence type="ECO:0000313" key="4">
    <source>
        <dbReference type="Proteomes" id="UP000042997"/>
    </source>
</evidence>
<name>A0A098BID5_9NOCA</name>